<evidence type="ECO:0000313" key="4">
    <source>
        <dbReference type="Proteomes" id="UP000178835"/>
    </source>
</evidence>
<keyword evidence="1" id="KW-0472">Membrane</keyword>
<dbReference type="PROSITE" id="PS50234">
    <property type="entry name" value="VWFA"/>
    <property type="match status" value="1"/>
</dbReference>
<accession>A0A1G2HEW7</accession>
<protein>
    <recommendedName>
        <fullName evidence="2">VWFA domain-containing protein</fullName>
    </recommendedName>
</protein>
<organism evidence="3 4">
    <name type="scientific">Candidatus Spechtbacteria bacterium RIFCSPLOWO2_01_FULL_43_12</name>
    <dbReference type="NCBI Taxonomy" id="1802162"/>
    <lineage>
        <taxon>Bacteria</taxon>
        <taxon>Candidatus Spechtiibacteriota</taxon>
    </lineage>
</organism>
<feature type="transmembrane region" description="Helical" evidence="1">
    <location>
        <begin position="21"/>
        <end position="39"/>
    </location>
</feature>
<keyword evidence="1" id="KW-1133">Transmembrane helix</keyword>
<evidence type="ECO:0000256" key="1">
    <source>
        <dbReference type="SAM" id="Phobius"/>
    </source>
</evidence>
<dbReference type="PANTHER" id="PTHR37947">
    <property type="entry name" value="BLL2462 PROTEIN"/>
    <property type="match status" value="1"/>
</dbReference>
<sequence length="342" mass="37683">MNEVIRALWRGGQIEFARPEYVFLFLAIPVVAVLIFFYSRKGDTTVLKALKAKAGSWKTYASLALVWGILLGSLGAIISSPRIVEYGPPETTPRGDYIIMVDVSRSMDASPSPDGESQMGLARQLAQKIVEDSGTARFQIYGFSGLTFSLTNLTSGHDDLKSAIKNSLHVGIISNEGSSLVNALAVVARERMANPELENVSHIILLTDGQGSDQNFSEAMGLLREAGLSVISVGIGSVSGWKIPLLDEQGRFTGEYARIKGAGDYISRLGEGLLKRISEQTEGRYFNYTQSEEIISYINSTLSLDYEIIEPQEVLRTTDLSWILFFPLWLSLIALSFSRKFY</sequence>
<feature type="transmembrane region" description="Helical" evidence="1">
    <location>
        <begin position="320"/>
        <end position="337"/>
    </location>
</feature>
<dbReference type="InterPro" id="IPR036465">
    <property type="entry name" value="vWFA_dom_sf"/>
</dbReference>
<comment type="caution">
    <text evidence="3">The sequence shown here is derived from an EMBL/GenBank/DDBJ whole genome shotgun (WGS) entry which is preliminary data.</text>
</comment>
<dbReference type="SUPFAM" id="SSF53300">
    <property type="entry name" value="vWA-like"/>
    <property type="match status" value="1"/>
</dbReference>
<dbReference type="InterPro" id="IPR002035">
    <property type="entry name" value="VWF_A"/>
</dbReference>
<dbReference type="SMART" id="SM00327">
    <property type="entry name" value="VWA"/>
    <property type="match status" value="1"/>
</dbReference>
<dbReference type="EMBL" id="MHOH01000009">
    <property type="protein sequence ID" value="OGZ61027.1"/>
    <property type="molecule type" value="Genomic_DNA"/>
</dbReference>
<keyword evidence="1" id="KW-0812">Transmembrane</keyword>
<dbReference type="Pfam" id="PF00092">
    <property type="entry name" value="VWA"/>
    <property type="match status" value="1"/>
</dbReference>
<dbReference type="PANTHER" id="PTHR37947:SF1">
    <property type="entry name" value="BLL2462 PROTEIN"/>
    <property type="match status" value="1"/>
</dbReference>
<feature type="domain" description="VWFA" evidence="2">
    <location>
        <begin position="96"/>
        <end position="277"/>
    </location>
</feature>
<dbReference type="AlphaFoldDB" id="A0A1G2HEW7"/>
<evidence type="ECO:0000259" key="2">
    <source>
        <dbReference type="PROSITE" id="PS50234"/>
    </source>
</evidence>
<dbReference type="Gene3D" id="3.40.50.410">
    <property type="entry name" value="von Willebrand factor, type A domain"/>
    <property type="match status" value="1"/>
</dbReference>
<reference evidence="3 4" key="1">
    <citation type="journal article" date="2016" name="Nat. Commun.">
        <title>Thousands of microbial genomes shed light on interconnected biogeochemical processes in an aquifer system.</title>
        <authorList>
            <person name="Anantharaman K."/>
            <person name="Brown C.T."/>
            <person name="Hug L.A."/>
            <person name="Sharon I."/>
            <person name="Castelle C.J."/>
            <person name="Probst A.J."/>
            <person name="Thomas B.C."/>
            <person name="Singh A."/>
            <person name="Wilkins M.J."/>
            <person name="Karaoz U."/>
            <person name="Brodie E.L."/>
            <person name="Williams K.H."/>
            <person name="Hubbard S.S."/>
            <person name="Banfield J.F."/>
        </authorList>
    </citation>
    <scope>NUCLEOTIDE SEQUENCE [LARGE SCALE GENOMIC DNA]</scope>
</reference>
<evidence type="ECO:0000313" key="3">
    <source>
        <dbReference type="EMBL" id="OGZ61027.1"/>
    </source>
</evidence>
<dbReference type="Proteomes" id="UP000178835">
    <property type="component" value="Unassembled WGS sequence"/>
</dbReference>
<dbReference type="CDD" id="cd00198">
    <property type="entry name" value="vWFA"/>
    <property type="match status" value="1"/>
</dbReference>
<gene>
    <name evidence="3" type="ORF">A2919_00825</name>
</gene>
<proteinExistence type="predicted"/>
<feature type="transmembrane region" description="Helical" evidence="1">
    <location>
        <begin position="60"/>
        <end position="78"/>
    </location>
</feature>
<name>A0A1G2HEW7_9BACT</name>